<evidence type="ECO:0000256" key="4">
    <source>
        <dbReference type="ARBA" id="ARBA00023163"/>
    </source>
</evidence>
<evidence type="ECO:0000256" key="1">
    <source>
        <dbReference type="ARBA" id="ARBA00004604"/>
    </source>
</evidence>
<protein>
    <submittedName>
        <fullName evidence="6">Uncharacterized protein</fullName>
    </submittedName>
</protein>
<dbReference type="Pfam" id="PF06870">
    <property type="entry name" value="RNA_pol_I_A49"/>
    <property type="match status" value="1"/>
</dbReference>
<evidence type="ECO:0000313" key="7">
    <source>
        <dbReference type="Proteomes" id="UP001432027"/>
    </source>
</evidence>
<dbReference type="GO" id="GO:0003677">
    <property type="term" value="F:DNA binding"/>
    <property type="evidence" value="ECO:0007669"/>
    <property type="project" value="InterPro"/>
</dbReference>
<reference evidence="6" key="1">
    <citation type="submission" date="2023-10" db="EMBL/GenBank/DDBJ databases">
        <title>Genome assembly of Pristionchus species.</title>
        <authorList>
            <person name="Yoshida K."/>
            <person name="Sommer R.J."/>
        </authorList>
    </citation>
    <scope>NUCLEOTIDE SEQUENCE</scope>
    <source>
        <strain evidence="6">RS0144</strain>
    </source>
</reference>
<comment type="similarity">
    <text evidence="2">Belongs to the eukaryotic RPA49/POLR1E RNA polymerase subunit family.</text>
</comment>
<dbReference type="GO" id="GO:0005730">
    <property type="term" value="C:nucleolus"/>
    <property type="evidence" value="ECO:0007669"/>
    <property type="project" value="UniProtKB-SubCell"/>
</dbReference>
<dbReference type="InterPro" id="IPR009668">
    <property type="entry name" value="RNA_pol-assoc_fac_A49-like"/>
</dbReference>
<dbReference type="GO" id="GO:0006351">
    <property type="term" value="P:DNA-templated transcription"/>
    <property type="evidence" value="ECO:0007669"/>
    <property type="project" value="InterPro"/>
</dbReference>
<name>A0AAV5U080_9BILA</name>
<proteinExistence type="inferred from homology"/>
<dbReference type="EMBL" id="BTSX01000005">
    <property type="protein sequence ID" value="GMT00215.1"/>
    <property type="molecule type" value="Genomic_DNA"/>
</dbReference>
<gene>
    <name evidence="6" type="ORF">PENTCL1PPCAC_22389</name>
</gene>
<sequence>MASRPKKSRLNGAVSAPDVIAYFPHNRPRRVEELRLEEHTVGPEEKAYTVADYATHCSSIFEVGREVVNEDDGMDYVVAIVNKRTGETRMKPASLVSFSAVYSEDLDEAIGKKKRGRTTDFSKDYGVKKEEWMDAKNALSRQFAGTKKMKMLDAAKRREINETTLEEMRKTAFASEGTLLEVMKEAKKEALIDEKISLIDKAVSEVLPKFVDAELAKDVYPLTLFLNDQDVKDCKEEVKTMWTKTREELEADGVAKCVYAIYSQMQRTETTLVACALLAAIAGAMKRLQRGMITKEQYEEMKLPKSVLQKLRLEFLQGTWRMAKGHDSIAVKVTDKERMIAHALCLAVTLSPSLTIPITPWSRVLNVPEAKMVKTLTAIGCTVFNLPAAEAVRYESIRAARLLSAPKEAEGRRRFRRSM</sequence>
<dbReference type="Proteomes" id="UP001432027">
    <property type="component" value="Unassembled WGS sequence"/>
</dbReference>
<dbReference type="AlphaFoldDB" id="A0AAV5U080"/>
<accession>A0AAV5U080</accession>
<comment type="caution">
    <text evidence="6">The sequence shown here is derived from an EMBL/GenBank/DDBJ whole genome shotgun (WGS) entry which is preliminary data.</text>
</comment>
<keyword evidence="7" id="KW-1185">Reference proteome</keyword>
<dbReference type="GO" id="GO:0000428">
    <property type="term" value="C:DNA-directed RNA polymerase complex"/>
    <property type="evidence" value="ECO:0007669"/>
    <property type="project" value="UniProtKB-KW"/>
</dbReference>
<dbReference type="PANTHER" id="PTHR14440">
    <property type="entry name" value="DNA-DIRECTED RNA POLYMERASE I SUBUNIT RPA49"/>
    <property type="match status" value="1"/>
</dbReference>
<keyword evidence="5" id="KW-0539">Nucleus</keyword>
<comment type="subcellular location">
    <subcellularLocation>
        <location evidence="1">Nucleus</location>
        <location evidence="1">Nucleolus</location>
    </subcellularLocation>
</comment>
<evidence type="ECO:0000313" key="6">
    <source>
        <dbReference type="EMBL" id="GMT00215.1"/>
    </source>
</evidence>
<evidence type="ECO:0000256" key="2">
    <source>
        <dbReference type="ARBA" id="ARBA00009430"/>
    </source>
</evidence>
<evidence type="ECO:0000256" key="3">
    <source>
        <dbReference type="ARBA" id="ARBA00022478"/>
    </source>
</evidence>
<organism evidence="6 7">
    <name type="scientific">Pristionchus entomophagus</name>
    <dbReference type="NCBI Taxonomy" id="358040"/>
    <lineage>
        <taxon>Eukaryota</taxon>
        <taxon>Metazoa</taxon>
        <taxon>Ecdysozoa</taxon>
        <taxon>Nematoda</taxon>
        <taxon>Chromadorea</taxon>
        <taxon>Rhabditida</taxon>
        <taxon>Rhabditina</taxon>
        <taxon>Diplogasteromorpha</taxon>
        <taxon>Diplogasteroidea</taxon>
        <taxon>Neodiplogasteridae</taxon>
        <taxon>Pristionchus</taxon>
    </lineage>
</organism>
<evidence type="ECO:0000256" key="5">
    <source>
        <dbReference type="ARBA" id="ARBA00023242"/>
    </source>
</evidence>
<keyword evidence="3" id="KW-0240">DNA-directed RNA polymerase</keyword>
<keyword evidence="4" id="KW-0804">Transcription</keyword>